<comment type="caution">
    <text evidence="1">The sequence shown here is derived from an EMBL/GenBank/DDBJ whole genome shotgun (WGS) entry which is preliminary data.</text>
</comment>
<accession>A0ACC3SP42</accession>
<reference evidence="1" key="1">
    <citation type="submission" date="2024-02" db="EMBL/GenBank/DDBJ databases">
        <title>Metagenome Assembled Genome of Zalaria obscura JY119.</title>
        <authorList>
            <person name="Vighnesh L."/>
            <person name="Jagadeeshwari U."/>
            <person name="Venkata Ramana C."/>
            <person name="Sasikala C."/>
        </authorList>
    </citation>
    <scope>NUCLEOTIDE SEQUENCE</scope>
    <source>
        <strain evidence="1">JY119</strain>
    </source>
</reference>
<sequence length="304" mass="32807">MVLPRPTTLRGFAPARLLRATPRTAYRGQWQRIAQRGYATEHGSHGAASSDLPWLLSAVAVTIPSCWLLWPESSSGHAHHPPITDIEHADPEKPDVKNEAPEGQKPVEGGEDNEEEEESKDEGEKAAEDSNSKNEADDSDKPEGEEKKDDGDDSLTKTSESKNQPESGGNVEGVQFKGPTKKGENGAPDERKVEDDSKGGKKKRIDSGYGKNLGEGETRRPDQTETAVSTKEVPDDSGAMSNKQAGLSNTPTRHSKDIDHDPNKSKKGEGIPETAKAQGTVSPNRPTPEQANKKRAEGEKPKGP</sequence>
<evidence type="ECO:0000313" key="2">
    <source>
        <dbReference type="Proteomes" id="UP001320706"/>
    </source>
</evidence>
<dbReference type="EMBL" id="JAMKPW020000002">
    <property type="protein sequence ID" value="KAK8220153.1"/>
    <property type="molecule type" value="Genomic_DNA"/>
</dbReference>
<gene>
    <name evidence="1" type="ORF">M8818_000569</name>
</gene>
<dbReference type="Proteomes" id="UP001320706">
    <property type="component" value="Unassembled WGS sequence"/>
</dbReference>
<evidence type="ECO:0000313" key="1">
    <source>
        <dbReference type="EMBL" id="KAK8220153.1"/>
    </source>
</evidence>
<name>A0ACC3SP42_9PEZI</name>
<organism evidence="1 2">
    <name type="scientific">Zalaria obscura</name>
    <dbReference type="NCBI Taxonomy" id="2024903"/>
    <lineage>
        <taxon>Eukaryota</taxon>
        <taxon>Fungi</taxon>
        <taxon>Dikarya</taxon>
        <taxon>Ascomycota</taxon>
        <taxon>Pezizomycotina</taxon>
        <taxon>Dothideomycetes</taxon>
        <taxon>Dothideomycetidae</taxon>
        <taxon>Dothideales</taxon>
        <taxon>Zalariaceae</taxon>
        <taxon>Zalaria</taxon>
    </lineage>
</organism>
<keyword evidence="2" id="KW-1185">Reference proteome</keyword>
<proteinExistence type="predicted"/>
<protein>
    <submittedName>
        <fullName evidence="1">Uncharacterized protein</fullName>
    </submittedName>
</protein>